<proteinExistence type="predicted"/>
<gene>
    <name evidence="1" type="ORF">XELAEV_18027853mg</name>
</gene>
<evidence type="ECO:0000313" key="1">
    <source>
        <dbReference type="EMBL" id="OCT81039.1"/>
    </source>
</evidence>
<name>A0A974CW33_XENLA</name>
<accession>A0A974CW33</accession>
<evidence type="ECO:0000313" key="2">
    <source>
        <dbReference type="Proteomes" id="UP000694892"/>
    </source>
</evidence>
<protein>
    <submittedName>
        <fullName evidence="1">Uncharacterized protein</fullName>
    </submittedName>
</protein>
<reference evidence="2" key="1">
    <citation type="journal article" date="2016" name="Nature">
        <title>Genome evolution in the allotetraploid frog Xenopus laevis.</title>
        <authorList>
            <person name="Session A.M."/>
            <person name="Uno Y."/>
            <person name="Kwon T."/>
            <person name="Chapman J.A."/>
            <person name="Toyoda A."/>
            <person name="Takahashi S."/>
            <person name="Fukui A."/>
            <person name="Hikosaka A."/>
            <person name="Suzuki A."/>
            <person name="Kondo M."/>
            <person name="van Heeringen S.J."/>
            <person name="Quigley I."/>
            <person name="Heinz S."/>
            <person name="Ogino H."/>
            <person name="Ochi H."/>
            <person name="Hellsten U."/>
            <person name="Lyons J.B."/>
            <person name="Simakov O."/>
            <person name="Putnam N."/>
            <person name="Stites J."/>
            <person name="Kuroki Y."/>
            <person name="Tanaka T."/>
            <person name="Michiue T."/>
            <person name="Watanabe M."/>
            <person name="Bogdanovic O."/>
            <person name="Lister R."/>
            <person name="Georgiou G."/>
            <person name="Paranjpe S.S."/>
            <person name="van Kruijsbergen I."/>
            <person name="Shu S."/>
            <person name="Carlson J."/>
            <person name="Kinoshita T."/>
            <person name="Ohta Y."/>
            <person name="Mawaribuchi S."/>
            <person name="Jenkins J."/>
            <person name="Grimwood J."/>
            <person name="Schmutz J."/>
            <person name="Mitros T."/>
            <person name="Mozaffari S.V."/>
            <person name="Suzuki Y."/>
            <person name="Haramoto Y."/>
            <person name="Yamamoto T.S."/>
            <person name="Takagi C."/>
            <person name="Heald R."/>
            <person name="Miller K."/>
            <person name="Haudenschild C."/>
            <person name="Kitzman J."/>
            <person name="Nakayama T."/>
            <person name="Izutsu Y."/>
            <person name="Robert J."/>
            <person name="Fortriede J."/>
            <person name="Burns K."/>
            <person name="Lotay V."/>
            <person name="Karimi K."/>
            <person name="Yasuoka Y."/>
            <person name="Dichmann D.S."/>
            <person name="Flajnik M.F."/>
            <person name="Houston D.W."/>
            <person name="Shendure J."/>
            <person name="DuPasquier L."/>
            <person name="Vize P.D."/>
            <person name="Zorn A.M."/>
            <person name="Ito M."/>
            <person name="Marcotte E.M."/>
            <person name="Wallingford J.B."/>
            <person name="Ito Y."/>
            <person name="Asashima M."/>
            <person name="Ueno N."/>
            <person name="Matsuda Y."/>
            <person name="Veenstra G.J."/>
            <person name="Fujiyama A."/>
            <person name="Harland R.M."/>
            <person name="Taira M."/>
            <person name="Rokhsar D.S."/>
        </authorList>
    </citation>
    <scope>NUCLEOTIDE SEQUENCE [LARGE SCALE GENOMIC DNA]</scope>
    <source>
        <strain evidence="2">J</strain>
    </source>
</reference>
<dbReference type="EMBL" id="CM004474">
    <property type="protein sequence ID" value="OCT81039.1"/>
    <property type="molecule type" value="Genomic_DNA"/>
</dbReference>
<dbReference type="AlphaFoldDB" id="A0A974CW33"/>
<organism evidence="1 2">
    <name type="scientific">Xenopus laevis</name>
    <name type="common">African clawed frog</name>
    <dbReference type="NCBI Taxonomy" id="8355"/>
    <lineage>
        <taxon>Eukaryota</taxon>
        <taxon>Metazoa</taxon>
        <taxon>Chordata</taxon>
        <taxon>Craniata</taxon>
        <taxon>Vertebrata</taxon>
        <taxon>Euteleostomi</taxon>
        <taxon>Amphibia</taxon>
        <taxon>Batrachia</taxon>
        <taxon>Anura</taxon>
        <taxon>Pipoidea</taxon>
        <taxon>Pipidae</taxon>
        <taxon>Xenopodinae</taxon>
        <taxon>Xenopus</taxon>
        <taxon>Xenopus</taxon>
    </lineage>
</organism>
<sequence length="115" mass="12564">MKWGGGRSKWKNIPSNAILEPGSNDRTVSDLPAICGMPIFVFSIHSSYVKRKGRFHKHGCALSQEELDALCSHESFHLCCLLSLCSSIAPPLVRAVQMHVLAWKDLGGSVLCTPS</sequence>
<dbReference type="Proteomes" id="UP000694892">
    <property type="component" value="Chromosome 5L"/>
</dbReference>